<organism evidence="1 2">
    <name type="scientific">Melastoma candidum</name>
    <dbReference type="NCBI Taxonomy" id="119954"/>
    <lineage>
        <taxon>Eukaryota</taxon>
        <taxon>Viridiplantae</taxon>
        <taxon>Streptophyta</taxon>
        <taxon>Embryophyta</taxon>
        <taxon>Tracheophyta</taxon>
        <taxon>Spermatophyta</taxon>
        <taxon>Magnoliopsida</taxon>
        <taxon>eudicotyledons</taxon>
        <taxon>Gunneridae</taxon>
        <taxon>Pentapetalae</taxon>
        <taxon>rosids</taxon>
        <taxon>malvids</taxon>
        <taxon>Myrtales</taxon>
        <taxon>Melastomataceae</taxon>
        <taxon>Melastomatoideae</taxon>
        <taxon>Melastomateae</taxon>
        <taxon>Melastoma</taxon>
    </lineage>
</organism>
<comment type="caution">
    <text evidence="1">The sequence shown here is derived from an EMBL/GenBank/DDBJ whole genome shotgun (WGS) entry which is preliminary data.</text>
</comment>
<dbReference type="EMBL" id="CM042883">
    <property type="protein sequence ID" value="KAI4374231.1"/>
    <property type="molecule type" value="Genomic_DNA"/>
</dbReference>
<evidence type="ECO:0000313" key="1">
    <source>
        <dbReference type="EMBL" id="KAI4374231.1"/>
    </source>
</evidence>
<evidence type="ECO:0000313" key="2">
    <source>
        <dbReference type="Proteomes" id="UP001057402"/>
    </source>
</evidence>
<sequence>MPLCWHVDVSAWVGGVPGMQRHHMMKTARNQLDQLEAGGVEEALDARSTPGEAEQPTVTGIFQWISYKFFSGHLILLTFFRPDNTGLHDP</sequence>
<proteinExistence type="predicted"/>
<name>A0ACB9R7I0_9MYRT</name>
<protein>
    <submittedName>
        <fullName evidence="1">Uncharacterized protein</fullName>
    </submittedName>
</protein>
<accession>A0ACB9R7I0</accession>
<reference evidence="2" key="1">
    <citation type="journal article" date="2023" name="Front. Plant Sci.">
        <title>Chromosomal-level genome assembly of Melastoma candidum provides insights into trichome evolution.</title>
        <authorList>
            <person name="Zhong Y."/>
            <person name="Wu W."/>
            <person name="Sun C."/>
            <person name="Zou P."/>
            <person name="Liu Y."/>
            <person name="Dai S."/>
            <person name="Zhou R."/>
        </authorList>
    </citation>
    <scope>NUCLEOTIDE SEQUENCE [LARGE SCALE GENOMIC DNA]</scope>
</reference>
<dbReference type="Proteomes" id="UP001057402">
    <property type="component" value="Chromosome 4"/>
</dbReference>
<gene>
    <name evidence="1" type="ORF">MLD38_012246</name>
</gene>
<keyword evidence="2" id="KW-1185">Reference proteome</keyword>